<feature type="transmembrane region" description="Helical" evidence="1">
    <location>
        <begin position="25"/>
        <end position="43"/>
    </location>
</feature>
<feature type="transmembrane region" description="Helical" evidence="1">
    <location>
        <begin position="192"/>
        <end position="210"/>
    </location>
</feature>
<reference evidence="2" key="1">
    <citation type="submission" date="2021-06" db="EMBL/GenBank/DDBJ databases">
        <authorList>
            <person name="Kallberg Y."/>
            <person name="Tangrot J."/>
            <person name="Rosling A."/>
        </authorList>
    </citation>
    <scope>NUCLEOTIDE SEQUENCE</scope>
    <source>
        <strain evidence="2">AZ414A</strain>
    </source>
</reference>
<keyword evidence="1" id="KW-0812">Transmembrane</keyword>
<evidence type="ECO:0000256" key="1">
    <source>
        <dbReference type="SAM" id="Phobius"/>
    </source>
</evidence>
<evidence type="ECO:0000313" key="3">
    <source>
        <dbReference type="Proteomes" id="UP000789706"/>
    </source>
</evidence>
<feature type="transmembrane region" description="Helical" evidence="1">
    <location>
        <begin position="50"/>
        <end position="72"/>
    </location>
</feature>
<organism evidence="2 3">
    <name type="scientific">Diversispora eburnea</name>
    <dbReference type="NCBI Taxonomy" id="1213867"/>
    <lineage>
        <taxon>Eukaryota</taxon>
        <taxon>Fungi</taxon>
        <taxon>Fungi incertae sedis</taxon>
        <taxon>Mucoromycota</taxon>
        <taxon>Glomeromycotina</taxon>
        <taxon>Glomeromycetes</taxon>
        <taxon>Diversisporales</taxon>
        <taxon>Diversisporaceae</taxon>
        <taxon>Diversispora</taxon>
    </lineage>
</organism>
<keyword evidence="1" id="KW-0472">Membrane</keyword>
<keyword evidence="3" id="KW-1185">Reference proteome</keyword>
<feature type="transmembrane region" description="Helical" evidence="1">
    <location>
        <begin position="78"/>
        <end position="101"/>
    </location>
</feature>
<keyword evidence="1" id="KW-1133">Transmembrane helix</keyword>
<protein>
    <submittedName>
        <fullName evidence="2">3023_t:CDS:1</fullName>
    </submittedName>
</protein>
<name>A0A9N8V1G7_9GLOM</name>
<proteinExistence type="predicted"/>
<accession>A0A9N8V1G7</accession>
<gene>
    <name evidence="2" type="ORF">DEBURN_LOCUS992</name>
</gene>
<dbReference type="EMBL" id="CAJVPK010000037">
    <property type="protein sequence ID" value="CAG8436259.1"/>
    <property type="molecule type" value="Genomic_DNA"/>
</dbReference>
<sequence length="233" mass="26846">MEIPEHCGDGSFEYKAFVPSIKSQLTPWPVGVAALIVNSLILYPTYQWRWFSIFSALWSLIGGITSMLRVFLAKKGQMVIAHSMPFSLPLAIGAGIIRLTVEDGKKDFKERWKTLFAVVIRQFPWHKPLKTDDIYDIEKISNSNKTDDIEETLNSNETDNIEETSNSNEYRKIIEKSNSLNVYQRIEERLRLIALVIDLIAMVAGAVRVWEWHHLWDLPYSPYDSTLDTICFC</sequence>
<evidence type="ECO:0000313" key="2">
    <source>
        <dbReference type="EMBL" id="CAG8436259.1"/>
    </source>
</evidence>
<dbReference type="OrthoDB" id="2434269at2759"/>
<dbReference type="Proteomes" id="UP000789706">
    <property type="component" value="Unassembled WGS sequence"/>
</dbReference>
<dbReference type="AlphaFoldDB" id="A0A9N8V1G7"/>
<comment type="caution">
    <text evidence="2">The sequence shown here is derived from an EMBL/GenBank/DDBJ whole genome shotgun (WGS) entry which is preliminary data.</text>
</comment>